<dbReference type="SFLD" id="SFLDS00036">
    <property type="entry name" value="Aromatic_Prenyltransferase"/>
    <property type="match status" value="1"/>
</dbReference>
<dbReference type="Pfam" id="PF11991">
    <property type="entry name" value="Trp_DMAT"/>
    <property type="match status" value="1"/>
</dbReference>
<evidence type="ECO:0000256" key="3">
    <source>
        <dbReference type="PIRSR" id="PIRSR000509-1"/>
    </source>
</evidence>
<evidence type="ECO:0000256" key="2">
    <source>
        <dbReference type="ARBA" id="ARBA00022679"/>
    </source>
</evidence>
<evidence type="ECO:0000313" key="5">
    <source>
        <dbReference type="Proteomes" id="UP000078237"/>
    </source>
</evidence>
<reference evidence="4 5" key="1">
    <citation type="journal article" date="2016" name="Genome Announc.">
        <title>Genome Sequence of Madurella mycetomatis mm55, Isolated from a Human Mycetoma Case in Sudan.</title>
        <authorList>
            <person name="Smit S."/>
            <person name="Derks M.F."/>
            <person name="Bervoets S."/>
            <person name="Fahal A."/>
            <person name="van Leeuwen W."/>
            <person name="van Belkum A."/>
            <person name="van de Sande W.W."/>
        </authorList>
    </citation>
    <scope>NUCLEOTIDE SEQUENCE [LARGE SCALE GENOMIC DNA]</scope>
    <source>
        <strain evidence="5">mm55</strain>
    </source>
</reference>
<dbReference type="EMBL" id="LCTW02000421">
    <property type="protein sequence ID" value="KXX73797.1"/>
    <property type="molecule type" value="Genomic_DNA"/>
</dbReference>
<dbReference type="GO" id="GO:0016765">
    <property type="term" value="F:transferase activity, transferring alkyl or aryl (other than methyl) groups"/>
    <property type="evidence" value="ECO:0007669"/>
    <property type="project" value="InterPro"/>
</dbReference>
<sequence>IKDFHGALWDSGPGEMLSAMMHMAGYAELSQVAHRAFFSNNVAYSLGPYPVGIWGGSSRWQSFMTDNHTPLELSWSWSEKQGNPAVRYSVEPIGWAAGTGFDPLNTRATVELLAKTPLLAPTLDLSLYRHFLEALTVSAAAGQGRREDELTNSDGALSQTFIAFDLREHDMVVKYYFMPTLKARILGESSLELVQGAIKGLPNVGSSYQASLSALSDYINSHDESERPVVEIVGIDCVDPSKSRIKIYVRSQKADFASMLDAMTLGGRTTPLSEQARVGLAELWCAIFDLGSDTTVFRDPLPERKHRTAGLLYYLELKAGSPSPKAKVYLPVRHYARNDEQIARGLSDFLARRGKGLVGRSYYDGVARLCKQRRLKEGLGFHTYVTCAVDGDGLAVTAYFNPVISQESQSRHVE</sequence>
<name>A0A175VQL6_9PEZI</name>
<feature type="binding site" evidence="3">
    <location>
        <position position="248"/>
    </location>
    <ligand>
        <name>dimethylallyl diphosphate</name>
        <dbReference type="ChEBI" id="CHEBI:57623"/>
    </ligand>
</feature>
<dbReference type="NCBIfam" id="TIGR03429">
    <property type="entry name" value="arom_pren_DMATS"/>
    <property type="match status" value="1"/>
</dbReference>
<feature type="binding site" evidence="3">
    <location>
        <position position="72"/>
    </location>
    <ligand>
        <name>L-tryptophan</name>
        <dbReference type="ChEBI" id="CHEBI:57912"/>
    </ligand>
</feature>
<dbReference type="InterPro" id="IPR012148">
    <property type="entry name" value="ABBA_DMATS-like"/>
</dbReference>
<dbReference type="Proteomes" id="UP000078237">
    <property type="component" value="Unassembled WGS sequence"/>
</dbReference>
<feature type="binding site" evidence="3">
    <location>
        <position position="87"/>
    </location>
    <ligand>
        <name>dimethylallyl diphosphate</name>
        <dbReference type="ChEBI" id="CHEBI:57623"/>
    </ligand>
</feature>
<feature type="binding site" evidence="3">
    <location>
        <position position="329"/>
    </location>
    <ligand>
        <name>dimethylallyl diphosphate</name>
        <dbReference type="ChEBI" id="CHEBI:57623"/>
    </ligand>
</feature>
<feature type="binding site" evidence="3">
    <location>
        <position position="244"/>
    </location>
    <ligand>
        <name>L-tryptophan</name>
        <dbReference type="ChEBI" id="CHEBI:57912"/>
    </ligand>
</feature>
<dbReference type="PIRSF" id="PIRSF000509">
    <property type="entry name" value="Trp_DMAT"/>
    <property type="match status" value="1"/>
</dbReference>
<proteinExistence type="inferred from homology"/>
<dbReference type="CDD" id="cd13929">
    <property type="entry name" value="PT-DMATS_CymD"/>
    <property type="match status" value="1"/>
</dbReference>
<evidence type="ECO:0000313" key="4">
    <source>
        <dbReference type="EMBL" id="KXX73797.1"/>
    </source>
</evidence>
<dbReference type="AlphaFoldDB" id="A0A175VQL6"/>
<dbReference type="VEuPathDB" id="FungiDB:MMYC01_210170"/>
<dbReference type="InterPro" id="IPR033964">
    <property type="entry name" value="ABBA"/>
</dbReference>
<feature type="binding site" evidence="3">
    <location>
        <position position="174"/>
    </location>
    <ligand>
        <name>dimethylallyl diphosphate</name>
        <dbReference type="ChEBI" id="CHEBI:57623"/>
    </ligand>
</feature>
<keyword evidence="5" id="KW-1185">Reference proteome</keyword>
<feature type="binding site" evidence="3">
    <location>
        <position position="176"/>
    </location>
    <ligand>
        <name>dimethylallyl diphosphate</name>
        <dbReference type="ChEBI" id="CHEBI:57623"/>
    </ligand>
</feature>
<comment type="similarity">
    <text evidence="1">Belongs to the tryptophan dimethylallyltransferase family.</text>
</comment>
<dbReference type="InterPro" id="IPR017795">
    <property type="entry name" value="ABBA_NscD-like"/>
</dbReference>
<dbReference type="PANTHER" id="PTHR40627">
    <property type="entry name" value="INDOLE PRENYLTRANSFERASE TDIB-RELATED"/>
    <property type="match status" value="1"/>
</dbReference>
<comment type="caution">
    <text evidence="4">The sequence shown here is derived from an EMBL/GenBank/DDBJ whole genome shotgun (WGS) entry which is preliminary data.</text>
</comment>
<organism evidence="4 5">
    <name type="scientific">Madurella mycetomatis</name>
    <dbReference type="NCBI Taxonomy" id="100816"/>
    <lineage>
        <taxon>Eukaryota</taxon>
        <taxon>Fungi</taxon>
        <taxon>Dikarya</taxon>
        <taxon>Ascomycota</taxon>
        <taxon>Pezizomycotina</taxon>
        <taxon>Sordariomycetes</taxon>
        <taxon>Sordariomycetidae</taxon>
        <taxon>Sordariales</taxon>
        <taxon>Sordariales incertae sedis</taxon>
        <taxon>Madurella</taxon>
    </lineage>
</organism>
<dbReference type="SFLD" id="SFLDG01162">
    <property type="entry name" value="I"/>
    <property type="match status" value="1"/>
</dbReference>
<evidence type="ECO:0000256" key="1">
    <source>
        <dbReference type="ARBA" id="ARBA00010209"/>
    </source>
</evidence>
<feature type="binding site" evidence="3">
    <location>
        <position position="246"/>
    </location>
    <ligand>
        <name>dimethylallyl diphosphate</name>
        <dbReference type="ChEBI" id="CHEBI:57623"/>
    </ligand>
</feature>
<dbReference type="PANTHER" id="PTHR40627:SF4">
    <property type="entry name" value="PRENYLTRANSFERASE ASQH1-RELATED"/>
    <property type="match status" value="1"/>
</dbReference>
<accession>A0A175VQL6</accession>
<protein>
    <submittedName>
        <fullName evidence="4">4-O-dimethylallyl-L-tyrosine synthase</fullName>
    </submittedName>
</protein>
<keyword evidence="2" id="KW-0808">Transferase</keyword>
<dbReference type="OrthoDB" id="3354387at2759"/>
<gene>
    <name evidence="4" type="ORF">MMYC01_210170</name>
</gene>
<feature type="non-terminal residue" evidence="4">
    <location>
        <position position="1"/>
    </location>
</feature>
<dbReference type="GO" id="GO:0009820">
    <property type="term" value="P:alkaloid metabolic process"/>
    <property type="evidence" value="ECO:0007669"/>
    <property type="project" value="InterPro"/>
</dbReference>